<feature type="transmembrane region" description="Helical" evidence="1">
    <location>
        <begin position="7"/>
        <end position="25"/>
    </location>
</feature>
<keyword evidence="1" id="KW-1133">Transmembrane helix</keyword>
<gene>
    <name evidence="2" type="ORF">IC602_04865</name>
</gene>
<dbReference type="Proteomes" id="UP000621631">
    <property type="component" value="Unassembled WGS sequence"/>
</dbReference>
<feature type="transmembrane region" description="Helical" evidence="1">
    <location>
        <begin position="31"/>
        <end position="49"/>
    </location>
</feature>
<feature type="transmembrane region" description="Helical" evidence="1">
    <location>
        <begin position="81"/>
        <end position="100"/>
    </location>
</feature>
<keyword evidence="1" id="KW-0472">Membrane</keyword>
<evidence type="ECO:0008006" key="4">
    <source>
        <dbReference type="Google" id="ProtNLM"/>
    </source>
</evidence>
<evidence type="ECO:0000313" key="2">
    <source>
        <dbReference type="EMBL" id="MBD1221930.1"/>
    </source>
</evidence>
<dbReference type="EMBL" id="JACWEZ010000002">
    <property type="protein sequence ID" value="MBD1221930.1"/>
    <property type="molecule type" value="Genomic_DNA"/>
</dbReference>
<reference evidence="2 3" key="1">
    <citation type="submission" date="2020-09" db="EMBL/GenBank/DDBJ databases">
        <title>Draft Genome Sequences of Oil-Oxidizing Bacteria Halomonas titanicae, Marinobacter lutaoensis, and Virgibacillus halodenitrificans Isolated from Highly Saline Environments.</title>
        <authorList>
            <person name="Grouzdev D.S."/>
            <person name="Sokolova D.S."/>
            <person name="Semenova E.M."/>
            <person name="Borzenkov I.A."/>
            <person name="Bidzhieva S.K."/>
            <person name="Poltaraus A.B."/>
            <person name="Nazina T.N."/>
        </authorList>
    </citation>
    <scope>NUCLEOTIDE SEQUENCE [LARGE SCALE GENOMIC DNA]</scope>
    <source>
        <strain evidence="2 3">VKM B-3472D</strain>
    </source>
</reference>
<organism evidence="2 3">
    <name type="scientific">Virgibacillus halodenitrificans</name>
    <name type="common">Bacillus halodenitrificans</name>
    <dbReference type="NCBI Taxonomy" id="1482"/>
    <lineage>
        <taxon>Bacteria</taxon>
        <taxon>Bacillati</taxon>
        <taxon>Bacillota</taxon>
        <taxon>Bacilli</taxon>
        <taxon>Bacillales</taxon>
        <taxon>Bacillaceae</taxon>
        <taxon>Virgibacillus</taxon>
    </lineage>
</organism>
<proteinExistence type="predicted"/>
<accession>A0ABR7VKZ8</accession>
<keyword evidence="1" id="KW-0812">Transmembrane</keyword>
<comment type="caution">
    <text evidence="2">The sequence shown here is derived from an EMBL/GenBank/DDBJ whole genome shotgun (WGS) entry which is preliminary data.</text>
</comment>
<keyword evidence="3" id="KW-1185">Reference proteome</keyword>
<dbReference type="RefSeq" id="WP_189777344.1">
    <property type="nucleotide sequence ID" value="NZ_JACWEZ010000002.1"/>
</dbReference>
<evidence type="ECO:0000256" key="1">
    <source>
        <dbReference type="SAM" id="Phobius"/>
    </source>
</evidence>
<sequence length="134" mass="15536">MKQTEKELLVTAILLWIVSLIINYMEIDKIYSVYAVILLYLLKIGWDFFNKKTYSDTTMFFGAILILIFISRAALLPEEALYSIPTVMAIIFMKIGWDVATSKTRKEGRYINTLKFGVLTLLVFLFIKLLYPFG</sequence>
<protein>
    <recommendedName>
        <fullName evidence="4">DUF3397 family protein</fullName>
    </recommendedName>
</protein>
<name>A0ABR7VKZ8_VIRHA</name>
<feature type="transmembrane region" description="Helical" evidence="1">
    <location>
        <begin position="112"/>
        <end position="131"/>
    </location>
</feature>
<evidence type="ECO:0000313" key="3">
    <source>
        <dbReference type="Proteomes" id="UP000621631"/>
    </source>
</evidence>
<feature type="transmembrane region" description="Helical" evidence="1">
    <location>
        <begin position="58"/>
        <end position="75"/>
    </location>
</feature>